<evidence type="ECO:0000259" key="3">
    <source>
        <dbReference type="PROSITE" id="PS50109"/>
    </source>
</evidence>
<dbReference type="Gene3D" id="3.40.50.2300">
    <property type="match status" value="1"/>
</dbReference>
<reference evidence="5" key="2">
    <citation type="journal article" date="2021" name="Microbiome">
        <title>Successional dynamics and alternative stable states in a saline activated sludge microbial community over 9 years.</title>
        <authorList>
            <person name="Wang Y."/>
            <person name="Ye J."/>
            <person name="Ju F."/>
            <person name="Liu L."/>
            <person name="Boyd J.A."/>
            <person name="Deng Y."/>
            <person name="Parks D.H."/>
            <person name="Jiang X."/>
            <person name="Yin X."/>
            <person name="Woodcroft B.J."/>
            <person name="Tyson G.W."/>
            <person name="Hugenholtz P."/>
            <person name="Polz M.F."/>
            <person name="Zhang T."/>
        </authorList>
    </citation>
    <scope>NUCLEOTIDE SEQUENCE</scope>
    <source>
        <strain evidence="5">HKST-UBA02</strain>
    </source>
</reference>
<proteinExistence type="predicted"/>
<reference evidence="5" key="1">
    <citation type="submission" date="2020-04" db="EMBL/GenBank/DDBJ databases">
        <authorList>
            <person name="Zhang T."/>
        </authorList>
    </citation>
    <scope>NUCLEOTIDE SEQUENCE</scope>
    <source>
        <strain evidence="5">HKST-UBA02</strain>
    </source>
</reference>
<dbReference type="SUPFAM" id="SSF55874">
    <property type="entry name" value="ATPase domain of HSP90 chaperone/DNA topoisomerase II/histidine kinase"/>
    <property type="match status" value="1"/>
</dbReference>
<dbReference type="AlphaFoldDB" id="A0A956SG97"/>
<keyword evidence="1 2" id="KW-0597">Phosphoprotein</keyword>
<dbReference type="InterPro" id="IPR005467">
    <property type="entry name" value="His_kinase_dom"/>
</dbReference>
<evidence type="ECO:0000256" key="1">
    <source>
        <dbReference type="ARBA" id="ARBA00022553"/>
    </source>
</evidence>
<feature type="domain" description="Response regulatory" evidence="4">
    <location>
        <begin position="8"/>
        <end position="137"/>
    </location>
</feature>
<evidence type="ECO:0000313" key="5">
    <source>
        <dbReference type="EMBL" id="MCA9759592.1"/>
    </source>
</evidence>
<dbReference type="InterPro" id="IPR001789">
    <property type="entry name" value="Sig_transdc_resp-reg_receiver"/>
</dbReference>
<dbReference type="Pfam" id="PF02518">
    <property type="entry name" value="HATPase_c"/>
    <property type="match status" value="1"/>
</dbReference>
<dbReference type="InterPro" id="IPR003594">
    <property type="entry name" value="HATPase_dom"/>
</dbReference>
<dbReference type="InterPro" id="IPR036890">
    <property type="entry name" value="HATPase_C_sf"/>
</dbReference>
<dbReference type="PANTHER" id="PTHR43547:SF2">
    <property type="entry name" value="HYBRID SIGNAL TRANSDUCTION HISTIDINE KINASE C"/>
    <property type="match status" value="1"/>
</dbReference>
<evidence type="ECO:0000259" key="4">
    <source>
        <dbReference type="PROSITE" id="PS50110"/>
    </source>
</evidence>
<feature type="modified residue" description="4-aspartylphosphate" evidence="2">
    <location>
        <position position="71"/>
    </location>
</feature>
<dbReference type="PANTHER" id="PTHR43547">
    <property type="entry name" value="TWO-COMPONENT HISTIDINE KINASE"/>
    <property type="match status" value="1"/>
</dbReference>
<dbReference type="EMBL" id="JAGQHS010000404">
    <property type="protein sequence ID" value="MCA9759592.1"/>
    <property type="molecule type" value="Genomic_DNA"/>
</dbReference>
<organism evidence="5 6">
    <name type="scientific">Eiseniibacteriota bacterium</name>
    <dbReference type="NCBI Taxonomy" id="2212470"/>
    <lineage>
        <taxon>Bacteria</taxon>
        <taxon>Candidatus Eiseniibacteriota</taxon>
    </lineage>
</organism>
<accession>A0A956SG97</accession>
<comment type="caution">
    <text evidence="5">The sequence shown here is derived from an EMBL/GenBank/DDBJ whole genome shotgun (WGS) entry which is preliminary data.</text>
</comment>
<dbReference type="PROSITE" id="PS50110">
    <property type="entry name" value="RESPONSE_REGULATORY"/>
    <property type="match status" value="1"/>
</dbReference>
<dbReference type="InterPro" id="IPR011006">
    <property type="entry name" value="CheY-like_superfamily"/>
</dbReference>
<dbReference type="SUPFAM" id="SSF52172">
    <property type="entry name" value="CheY-like"/>
    <property type="match status" value="1"/>
</dbReference>
<dbReference type="Pfam" id="PF00072">
    <property type="entry name" value="Response_reg"/>
    <property type="match status" value="1"/>
</dbReference>
<protein>
    <submittedName>
        <fullName evidence="5">Response regulator</fullName>
    </submittedName>
</protein>
<dbReference type="Proteomes" id="UP000739538">
    <property type="component" value="Unassembled WGS sequence"/>
</dbReference>
<gene>
    <name evidence="5" type="ORF">KDA27_27600</name>
</gene>
<evidence type="ECO:0000256" key="2">
    <source>
        <dbReference type="PROSITE-ProRule" id="PRU00169"/>
    </source>
</evidence>
<dbReference type="Gene3D" id="3.30.565.10">
    <property type="entry name" value="Histidine kinase-like ATPase, C-terminal domain"/>
    <property type="match status" value="1"/>
</dbReference>
<dbReference type="PROSITE" id="PS50109">
    <property type="entry name" value="HIS_KIN"/>
    <property type="match status" value="1"/>
</dbReference>
<name>A0A956SG97_UNCEI</name>
<evidence type="ECO:0000313" key="6">
    <source>
        <dbReference type="Proteomes" id="UP000739538"/>
    </source>
</evidence>
<feature type="domain" description="Histidine kinase" evidence="3">
    <location>
        <begin position="134"/>
        <end position="322"/>
    </location>
</feature>
<dbReference type="SMART" id="SM00448">
    <property type="entry name" value="REC"/>
    <property type="match status" value="1"/>
</dbReference>
<sequence>MTSPVEYYILCVDDDEEFLRSLEFFLPDQINDESQNEMWCRFIFLADPSEALNVLGELKADGETLALILSDQKMPGMTGTVLLDRARQAFADCVRVLLTGHAGIESAVLAINGGTIDAYLTKPIESEESFTRCVRELVAEFHAHHLRAQSGTTNVVRAIGTGAPWPVELDSEAQLVDLSDVIRTTVEQTRTVSSRPITFQCDLADGEAWAHVRGSDIRRVIETFLDNAIKFSKADKPIEVTLSEQDGWLVASSRDEGIGFPRELSGELRRPRTLPDFDGSGGTLHSLTRANELAHVAGGRIEAWSDGIGRGATFALYVPAARRQAA</sequence>
<dbReference type="GO" id="GO:0000155">
    <property type="term" value="F:phosphorelay sensor kinase activity"/>
    <property type="evidence" value="ECO:0007669"/>
    <property type="project" value="TreeGrafter"/>
</dbReference>